<accession>A0ABS3FLG9</accession>
<keyword evidence="1" id="KW-0472">Membrane</keyword>
<feature type="transmembrane region" description="Helical" evidence="1">
    <location>
        <begin position="21"/>
        <end position="41"/>
    </location>
</feature>
<keyword evidence="1" id="KW-0812">Transmembrane</keyword>
<evidence type="ECO:0000313" key="2">
    <source>
        <dbReference type="EMBL" id="MBO0347878.1"/>
    </source>
</evidence>
<keyword evidence="3" id="KW-1185">Reference proteome</keyword>
<dbReference type="EMBL" id="JAFLQW010000049">
    <property type="protein sequence ID" value="MBO0347878.1"/>
    <property type="molecule type" value="Genomic_DNA"/>
</dbReference>
<reference evidence="2 3" key="1">
    <citation type="submission" date="2021-03" db="EMBL/GenBank/DDBJ databases">
        <title>Metabolic Capacity of the Antarctic Cyanobacterium Phormidium pseudopriestleyi that Sustains Oxygenic Photosynthesis in the Presence of Hydrogen Sulfide.</title>
        <authorList>
            <person name="Lumian J.E."/>
            <person name="Jungblut A.D."/>
            <person name="Dillon M.L."/>
            <person name="Hawes I."/>
            <person name="Doran P.T."/>
            <person name="Mackey T.J."/>
            <person name="Dick G.J."/>
            <person name="Grettenberger C.L."/>
            <person name="Sumner D.Y."/>
        </authorList>
    </citation>
    <scope>NUCLEOTIDE SEQUENCE [LARGE SCALE GENOMIC DNA]</scope>
    <source>
        <strain evidence="2 3">FRX01</strain>
    </source>
</reference>
<dbReference type="Proteomes" id="UP000664844">
    <property type="component" value="Unassembled WGS sequence"/>
</dbReference>
<protein>
    <submittedName>
        <fullName evidence="2">Uncharacterized protein</fullName>
    </submittedName>
</protein>
<organism evidence="2 3">
    <name type="scientific">Phormidium pseudopriestleyi FRX01</name>
    <dbReference type="NCBI Taxonomy" id="1759528"/>
    <lineage>
        <taxon>Bacteria</taxon>
        <taxon>Bacillati</taxon>
        <taxon>Cyanobacteriota</taxon>
        <taxon>Cyanophyceae</taxon>
        <taxon>Oscillatoriophycideae</taxon>
        <taxon>Oscillatoriales</taxon>
        <taxon>Oscillatoriaceae</taxon>
        <taxon>Phormidium</taxon>
    </lineage>
</organism>
<dbReference type="RefSeq" id="WP_207086455.1">
    <property type="nucleotide sequence ID" value="NZ_JAFLQW010000049.1"/>
</dbReference>
<keyword evidence="1" id="KW-1133">Transmembrane helix</keyword>
<proteinExistence type="predicted"/>
<evidence type="ECO:0000313" key="3">
    <source>
        <dbReference type="Proteomes" id="UP000664844"/>
    </source>
</evidence>
<name>A0ABS3FLG9_9CYAN</name>
<comment type="caution">
    <text evidence="2">The sequence shown here is derived from an EMBL/GenBank/DDBJ whole genome shotgun (WGS) entry which is preliminary data.</text>
</comment>
<gene>
    <name evidence="2" type="ORF">J0895_01890</name>
</gene>
<evidence type="ECO:0000256" key="1">
    <source>
        <dbReference type="SAM" id="Phobius"/>
    </source>
</evidence>
<sequence>MIALNPGRANPRAKPEYHGRELIRFLFFGVGLLAIAPVRVWQIRGQQSCSDGAKTYHS</sequence>